<dbReference type="CDD" id="cd02205">
    <property type="entry name" value="CBS_pair_SF"/>
    <property type="match status" value="1"/>
</dbReference>
<dbReference type="InterPro" id="IPR046342">
    <property type="entry name" value="CBS_dom_sf"/>
</dbReference>
<dbReference type="HOGENOM" id="CLU_2044437_0_0_2"/>
<keyword evidence="1" id="KW-0677">Repeat</keyword>
<evidence type="ECO:0000259" key="4">
    <source>
        <dbReference type="PROSITE" id="PS51371"/>
    </source>
</evidence>
<evidence type="ECO:0000256" key="2">
    <source>
        <dbReference type="ARBA" id="ARBA00023122"/>
    </source>
</evidence>
<dbReference type="STRING" id="1301915.JH146_1171"/>
<dbReference type="PROSITE" id="PS51371">
    <property type="entry name" value="CBS"/>
    <property type="match status" value="2"/>
</dbReference>
<organism evidence="5 6">
    <name type="scientific">Methanocaldococcus bathoardescens</name>
    <dbReference type="NCBI Taxonomy" id="1301915"/>
    <lineage>
        <taxon>Archaea</taxon>
        <taxon>Methanobacteriati</taxon>
        <taxon>Methanobacteriota</taxon>
        <taxon>Methanomada group</taxon>
        <taxon>Methanococci</taxon>
        <taxon>Methanococcales</taxon>
        <taxon>Methanocaldococcaceae</taxon>
        <taxon>Methanocaldococcus</taxon>
    </lineage>
</organism>
<feature type="domain" description="CBS" evidence="4">
    <location>
        <begin position="65"/>
        <end position="120"/>
    </location>
</feature>
<evidence type="ECO:0000256" key="1">
    <source>
        <dbReference type="ARBA" id="ARBA00022737"/>
    </source>
</evidence>
<dbReference type="Pfam" id="PF00571">
    <property type="entry name" value="CBS"/>
    <property type="match status" value="2"/>
</dbReference>
<dbReference type="InterPro" id="IPR051257">
    <property type="entry name" value="Diverse_CBS-Domain"/>
</dbReference>
<sequence length="120" mass="13830">MKVKEIMNKDFIKISPNDIGGEVVQFLYKERKNHAPVVEDGKLVGWITALDLLAGCKHSKIEDLMLFIDEIKVLKEDDEITDEIIEEMIKNEEIAYPVVNENDEVVGTLSVFDLLKYYKK</sequence>
<dbReference type="KEGG" id="mjh:JH146_1171"/>
<reference evidence="5 6" key="1">
    <citation type="journal article" date="2015" name="Int. J. Syst. Evol. Microbiol.">
        <title>M ethanocaldococcus bathoardescens sp. nov., a hyperthermophilic methanogen isolated from a volcanically active deep-sea hydrothermal vent.</title>
        <authorList>
            <person name="Stewart L.C."/>
            <person name="Jung J.H."/>
            <person name="Kim Y.T."/>
            <person name="Kwon S.W."/>
            <person name="Park C.S."/>
            <person name="Holden J.F."/>
        </authorList>
    </citation>
    <scope>NUCLEOTIDE SEQUENCE [LARGE SCALE GENOMIC DNA]</scope>
    <source>
        <strain evidence="5 6">JH146</strain>
    </source>
</reference>
<evidence type="ECO:0000313" key="5">
    <source>
        <dbReference type="EMBL" id="AIJ06013.1"/>
    </source>
</evidence>
<accession>A0A076LHU6</accession>
<dbReference type="Proteomes" id="UP000028781">
    <property type="component" value="Chromosome"/>
</dbReference>
<dbReference type="SUPFAM" id="SSF54631">
    <property type="entry name" value="CBS-domain pair"/>
    <property type="match status" value="1"/>
</dbReference>
<dbReference type="SMART" id="SM00116">
    <property type="entry name" value="CBS"/>
    <property type="match status" value="2"/>
</dbReference>
<dbReference type="PANTHER" id="PTHR43080:SF2">
    <property type="entry name" value="CBS DOMAIN-CONTAINING PROTEIN"/>
    <property type="match status" value="1"/>
</dbReference>
<dbReference type="InterPro" id="IPR000644">
    <property type="entry name" value="CBS_dom"/>
</dbReference>
<keyword evidence="2 3" id="KW-0129">CBS domain</keyword>
<feature type="domain" description="CBS" evidence="4">
    <location>
        <begin position="7"/>
        <end position="64"/>
    </location>
</feature>
<proteinExistence type="predicted"/>
<protein>
    <submittedName>
        <fullName evidence="5">CBS domain containing protein</fullName>
    </submittedName>
</protein>
<dbReference type="PANTHER" id="PTHR43080">
    <property type="entry name" value="CBS DOMAIN-CONTAINING PROTEIN CBSX3, MITOCHONDRIAL"/>
    <property type="match status" value="1"/>
</dbReference>
<keyword evidence="6" id="KW-1185">Reference proteome</keyword>
<evidence type="ECO:0000256" key="3">
    <source>
        <dbReference type="PROSITE-ProRule" id="PRU00703"/>
    </source>
</evidence>
<name>A0A076LHU6_9EURY</name>
<dbReference type="AlphaFoldDB" id="A0A076LHU6"/>
<evidence type="ECO:0000313" key="6">
    <source>
        <dbReference type="Proteomes" id="UP000028781"/>
    </source>
</evidence>
<dbReference type="Gene3D" id="3.10.580.10">
    <property type="entry name" value="CBS-domain"/>
    <property type="match status" value="2"/>
</dbReference>
<gene>
    <name evidence="5" type="ORF">JH146_1171</name>
</gene>
<dbReference type="EMBL" id="CP009149">
    <property type="protein sequence ID" value="AIJ06013.1"/>
    <property type="molecule type" value="Genomic_DNA"/>
</dbReference>